<dbReference type="PROSITE" id="PS50923">
    <property type="entry name" value="SUSHI"/>
    <property type="match status" value="2"/>
</dbReference>
<dbReference type="InterPro" id="IPR050751">
    <property type="entry name" value="ECM_structural_protein"/>
</dbReference>
<dbReference type="PROSITE" id="PS01187">
    <property type="entry name" value="EGF_CA"/>
    <property type="match status" value="3"/>
</dbReference>
<name>A0AAW2FXQ9_9HYME</name>
<feature type="compositionally biased region" description="Basic and acidic residues" evidence="6">
    <location>
        <begin position="75"/>
        <end position="110"/>
    </location>
</feature>
<evidence type="ECO:0000256" key="3">
    <source>
        <dbReference type="ARBA" id="ARBA00022737"/>
    </source>
</evidence>
<dbReference type="FunFam" id="2.10.25.10:FF:000037">
    <property type="entry name" value="Signal peptide, CUB domain and EGF-like domain-containing 2"/>
    <property type="match status" value="1"/>
</dbReference>
<evidence type="ECO:0000256" key="6">
    <source>
        <dbReference type="SAM" id="MobiDB-lite"/>
    </source>
</evidence>
<keyword evidence="1" id="KW-0245">EGF-like domain</keyword>
<dbReference type="SMART" id="SM00181">
    <property type="entry name" value="EGF"/>
    <property type="match status" value="5"/>
</dbReference>
<dbReference type="Proteomes" id="UP001430953">
    <property type="component" value="Unassembled WGS sequence"/>
</dbReference>
<dbReference type="SUPFAM" id="SSF57535">
    <property type="entry name" value="Complement control module/SCR domain"/>
    <property type="match status" value="2"/>
</dbReference>
<feature type="compositionally biased region" description="Basic residues" evidence="6">
    <location>
        <begin position="328"/>
        <end position="337"/>
    </location>
</feature>
<keyword evidence="2" id="KW-0732">Signal</keyword>
<feature type="compositionally biased region" description="Polar residues" evidence="6">
    <location>
        <begin position="249"/>
        <end position="264"/>
    </location>
</feature>
<dbReference type="InterPro" id="IPR026823">
    <property type="entry name" value="cEGF"/>
</dbReference>
<dbReference type="PROSITE" id="PS50825">
    <property type="entry name" value="HYR"/>
    <property type="match status" value="1"/>
</dbReference>
<dbReference type="Pfam" id="PF14670">
    <property type="entry name" value="FXa_inhibition"/>
    <property type="match status" value="1"/>
</dbReference>
<feature type="region of interest" description="Disordered" evidence="6">
    <location>
        <begin position="53"/>
        <end position="110"/>
    </location>
</feature>
<dbReference type="InterPro" id="IPR000742">
    <property type="entry name" value="EGF"/>
</dbReference>
<dbReference type="PANTHER" id="PTHR24034:SF209">
    <property type="entry name" value="EGF-LIKE DOMAIN-CONTAINING PROTEIN"/>
    <property type="match status" value="1"/>
</dbReference>
<feature type="region of interest" description="Disordered" evidence="6">
    <location>
        <begin position="557"/>
        <end position="594"/>
    </location>
</feature>
<evidence type="ECO:0000256" key="1">
    <source>
        <dbReference type="ARBA" id="ARBA00022536"/>
    </source>
</evidence>
<accession>A0AAW2FXQ9</accession>
<dbReference type="InterPro" id="IPR003410">
    <property type="entry name" value="HYR_dom"/>
</dbReference>
<organism evidence="9 10">
    <name type="scientific">Cardiocondyla obscurior</name>
    <dbReference type="NCBI Taxonomy" id="286306"/>
    <lineage>
        <taxon>Eukaryota</taxon>
        <taxon>Metazoa</taxon>
        <taxon>Ecdysozoa</taxon>
        <taxon>Arthropoda</taxon>
        <taxon>Hexapoda</taxon>
        <taxon>Insecta</taxon>
        <taxon>Pterygota</taxon>
        <taxon>Neoptera</taxon>
        <taxon>Endopterygota</taxon>
        <taxon>Hymenoptera</taxon>
        <taxon>Apocrita</taxon>
        <taxon>Aculeata</taxon>
        <taxon>Formicoidea</taxon>
        <taxon>Formicidae</taxon>
        <taxon>Myrmicinae</taxon>
        <taxon>Cardiocondyla</taxon>
    </lineage>
</organism>
<feature type="compositionally biased region" description="Low complexity" evidence="6">
    <location>
        <begin position="402"/>
        <end position="417"/>
    </location>
</feature>
<keyword evidence="10" id="KW-1185">Reference proteome</keyword>
<evidence type="ECO:0000256" key="2">
    <source>
        <dbReference type="ARBA" id="ARBA00022729"/>
    </source>
</evidence>
<comment type="caution">
    <text evidence="9">The sequence shown here is derived from an EMBL/GenBank/DDBJ whole genome shotgun (WGS) entry which is preliminary data.</text>
</comment>
<dbReference type="Pfam" id="PF12662">
    <property type="entry name" value="cEGF"/>
    <property type="match status" value="1"/>
</dbReference>
<dbReference type="AlphaFoldDB" id="A0AAW2FXQ9"/>
<dbReference type="Gene3D" id="2.10.25.10">
    <property type="entry name" value="Laminin"/>
    <property type="match status" value="5"/>
</dbReference>
<dbReference type="GO" id="GO:0005509">
    <property type="term" value="F:calcium ion binding"/>
    <property type="evidence" value="ECO:0007669"/>
    <property type="project" value="InterPro"/>
</dbReference>
<dbReference type="CDD" id="cd00054">
    <property type="entry name" value="EGF_CA"/>
    <property type="match status" value="3"/>
</dbReference>
<evidence type="ECO:0000259" key="8">
    <source>
        <dbReference type="PROSITE" id="PS50923"/>
    </source>
</evidence>
<dbReference type="InterPro" id="IPR001881">
    <property type="entry name" value="EGF-like_Ca-bd_dom"/>
</dbReference>
<dbReference type="Pfam" id="PF00084">
    <property type="entry name" value="Sushi"/>
    <property type="match status" value="2"/>
</dbReference>
<dbReference type="Gene3D" id="2.10.70.10">
    <property type="entry name" value="Complement Module, domain 1"/>
    <property type="match status" value="2"/>
</dbReference>
<feature type="compositionally biased region" description="Basic and acidic residues" evidence="6">
    <location>
        <begin position="209"/>
        <end position="235"/>
    </location>
</feature>
<feature type="compositionally biased region" description="Basic and acidic residues" evidence="6">
    <location>
        <begin position="274"/>
        <end position="327"/>
    </location>
</feature>
<proteinExistence type="predicted"/>
<dbReference type="InterPro" id="IPR049883">
    <property type="entry name" value="NOTCH1_EGF-like"/>
</dbReference>
<dbReference type="Pfam" id="PF02494">
    <property type="entry name" value="HYR"/>
    <property type="match status" value="1"/>
</dbReference>
<feature type="region of interest" description="Disordered" evidence="6">
    <location>
        <begin position="202"/>
        <end position="374"/>
    </location>
</feature>
<dbReference type="EMBL" id="JADYXP020000007">
    <property type="protein sequence ID" value="KAL0119995.1"/>
    <property type="molecule type" value="Genomic_DNA"/>
</dbReference>
<dbReference type="InterPro" id="IPR018097">
    <property type="entry name" value="EGF_Ca-bd_CS"/>
</dbReference>
<sequence length="1138" mass="126958">MVKDHPRVFFYIFFFDPSPRIFSDFKRVAPTTAGERGYTTVCHRAGALLDRSQHPGAARESLVTRGTKLKRTRKRERESESKEGERRRVSDRETRNLTRRHSEPRERPRDTVRVFGCRCEQHHVMCIVKRASHARLACAVLFLVTIVLPLGLCQNAGARGTSGDRAASGRSGDAGSHTLGTHRQYSRDASFEGMEVLEENRRTLSSRGIIKEPGETEAEAKAEARGDERGDKHLLLSENGAKIPPRRNVNVTTLSKQQEGNFGSRTRKKRRRGKESPADPAGVKDRAHEIAEDSRENEITGKRDRSSRRRSDALSKLRPKNREARKSRAERRKRKKNERKERVGGKDARRNNRRQDAGRRSKRKRKTHDGLNERILENLDLAGANASESTVESWPNVGPDRASLTEAADTTTSSTLETSRRLIRTTPRRGAYAVDTVEREFSKQLEMEISKSALKDSSILDDGIFDTTPRKSTGRNSERGGTNGKGAGNIVPVSEGKTDFRSTRYDAEKMLGYSRTAEDLPILDLENEVLERTLKDYNAYMTSRLKPLSLPRYDKLPIRRTSGTHPPRKPIINSEESAGETGDGNADLTGTTQDDSVTKGDLSCINGTFLPAPLSRHALIKYVKSSTPGHGYLEADYECVPGFRMVSSASRLVCRNRQWVGQVPKCEIKQNPNGLCAEASCEHICNEINGRPVCSCYEGFRLDGRKCVDINECLLNNGHGPCQDTCRNLVGGYECSCEGLQDSSLAADNHTCERDRHTGPCSVNNAGCSHTCLSTMGRVFCLCPDGFMLEDDWKTCQDVDECSVPDLQTELCSYGCINTPGSYRCAQPMELKDQPILDSLSITCLPGYEQTSHGCIDINECAVDNGGCSEVCENTDGSFFCACDGDEKALSSDGKSCVDINSIACMPLNQIDRGYLICSRSATSKLWRDRRKVPNRPGTRCFLKCPRGYQLRGEYEMTCRSDGAWDGPQHGKCVRYSKPRLECPKDVVAELPPGRDEAFVTFDQPATDLDWFRYVRSKPSWGTRLEANLEPGVHEVTFFARHPVSKKQASCVLRIIVKGGEAPKVKDCPRDIEIVGRNGTSITWTEPTFTDNVKVTRISNNESPGRRFDVGGHRIEYEASDEAGWSSKCVFVVVLRQE</sequence>
<dbReference type="SMART" id="SM00179">
    <property type="entry name" value="EGF_CA"/>
    <property type="match status" value="4"/>
</dbReference>
<reference evidence="9 10" key="1">
    <citation type="submission" date="2023-03" db="EMBL/GenBank/DDBJ databases">
        <title>High recombination rates correlate with genetic variation in Cardiocondyla obscurior ants.</title>
        <authorList>
            <person name="Errbii M."/>
        </authorList>
    </citation>
    <scope>NUCLEOTIDE SEQUENCE [LARGE SCALE GENOMIC DNA]</scope>
    <source>
        <strain evidence="9">Alpha-2009</strain>
        <tissue evidence="9">Whole body</tissue>
    </source>
</reference>
<feature type="domain" description="Sushi" evidence="8">
    <location>
        <begin position="916"/>
        <end position="975"/>
    </location>
</feature>
<protein>
    <recommendedName>
        <fullName evidence="11">Signal peptide, CUB and EGF-like domain-containing protein 2</fullName>
    </recommendedName>
</protein>
<evidence type="ECO:0000259" key="7">
    <source>
        <dbReference type="PROSITE" id="PS50825"/>
    </source>
</evidence>
<dbReference type="Pfam" id="PF07645">
    <property type="entry name" value="EGF_CA"/>
    <property type="match status" value="2"/>
</dbReference>
<dbReference type="SUPFAM" id="SSF57196">
    <property type="entry name" value="EGF/Laminin"/>
    <property type="match status" value="3"/>
</dbReference>
<gene>
    <name evidence="9" type="ORF">PUN28_007986</name>
</gene>
<feature type="disulfide bond" evidence="5">
    <location>
        <begin position="639"/>
        <end position="666"/>
    </location>
</feature>
<evidence type="ECO:0000256" key="4">
    <source>
        <dbReference type="ARBA" id="ARBA00023157"/>
    </source>
</evidence>
<evidence type="ECO:0000256" key="5">
    <source>
        <dbReference type="PROSITE-ProRule" id="PRU00302"/>
    </source>
</evidence>
<evidence type="ECO:0000313" key="10">
    <source>
        <dbReference type="Proteomes" id="UP001430953"/>
    </source>
</evidence>
<feature type="region of interest" description="Disordered" evidence="6">
    <location>
        <begin position="386"/>
        <end position="419"/>
    </location>
</feature>
<feature type="domain" description="Sushi" evidence="8">
    <location>
        <begin position="602"/>
        <end position="668"/>
    </location>
</feature>
<feature type="compositionally biased region" description="Basic and acidic residues" evidence="6">
    <location>
        <begin position="338"/>
        <end position="359"/>
    </location>
</feature>
<keyword evidence="5" id="KW-0768">Sushi</keyword>
<comment type="caution">
    <text evidence="5">Lacks conserved residue(s) required for the propagation of feature annotation.</text>
</comment>
<feature type="domain" description="HYR" evidence="7">
    <location>
        <begin position="1058"/>
        <end position="1137"/>
    </location>
</feature>
<feature type="region of interest" description="Disordered" evidence="6">
    <location>
        <begin position="461"/>
        <end position="495"/>
    </location>
</feature>
<dbReference type="SMART" id="SM00032">
    <property type="entry name" value="CCP"/>
    <property type="match status" value="2"/>
</dbReference>
<dbReference type="CDD" id="cd00033">
    <property type="entry name" value="CCP"/>
    <property type="match status" value="2"/>
</dbReference>
<keyword evidence="3" id="KW-0677">Repeat</keyword>
<keyword evidence="4 5" id="KW-1015">Disulfide bond</keyword>
<evidence type="ECO:0008006" key="11">
    <source>
        <dbReference type="Google" id="ProtNLM"/>
    </source>
</evidence>
<feature type="region of interest" description="Disordered" evidence="6">
    <location>
        <begin position="159"/>
        <end position="187"/>
    </location>
</feature>
<dbReference type="PANTHER" id="PTHR24034">
    <property type="entry name" value="EGF-LIKE DOMAIN-CONTAINING PROTEIN"/>
    <property type="match status" value="1"/>
</dbReference>
<dbReference type="InterPro" id="IPR000436">
    <property type="entry name" value="Sushi_SCR_CCP_dom"/>
</dbReference>
<evidence type="ECO:0000313" key="9">
    <source>
        <dbReference type="EMBL" id="KAL0119995.1"/>
    </source>
</evidence>
<dbReference type="InterPro" id="IPR035976">
    <property type="entry name" value="Sushi/SCR/CCP_sf"/>
</dbReference>